<sequence>MSELMNSYFAHREACLNGEFGKTVQFYTTYINFINYYYLLNRSIRTGDFEIFKYVLPKIANLFFVLNQPNYARWLVKYHDNLLKIGETHPEISEAMKKGYLGIQRTDKSFSRHPIDLTLEQTINAEAVKRLVGIINFTNSISARQRWCKSHEIRSSVISHTYEVTGLQKRQDVTNDLEKHNIKRDTKLLKNFISSFSKFMNPFDSSLDKNFLHNISNGKSASENVQKFLLAWRVLVTTCGKNLFQNVQNHQTDLKNQSNDRNCKEKATSAPRVDIIFDQYFSPSIKDYERTLRCEMNDLDFKITGPMQVRPVDFNKELKNIKFKQAFVTFLIDHWATQEMAPLIGETIINLSYDKCYTYKVESNVVIREENNDLSCDDHEEADTKIVHHVCKIDNDVATNILIKSCDTDVLVIMLGNMDHLECDSLSIYMEYGNNNKKRILNLSQLSIELGPKENEDYQNAFTNLGTAHITGCRNEEFLVSEKFVCEMYGFKNLADINTARFEKFCSTYKADNPDEPFEKRFKNYDASNLPPCKAELKQQLLRTQYITSIWRNAHLRFPSTLAPTRNGWDLQNGKLEFYWFEGDCMPPSVMDALKANEAQNTTISEDLEEVIAEPDIGETA</sequence>
<dbReference type="EMBL" id="CAJNRD030001118">
    <property type="protein sequence ID" value="CAG5085062.1"/>
    <property type="molecule type" value="Genomic_DNA"/>
</dbReference>
<organism evidence="1 2">
    <name type="scientific">Cotesia congregata</name>
    <name type="common">Parasitoid wasp</name>
    <name type="synonym">Apanteles congregatus</name>
    <dbReference type="NCBI Taxonomy" id="51543"/>
    <lineage>
        <taxon>Eukaryota</taxon>
        <taxon>Metazoa</taxon>
        <taxon>Ecdysozoa</taxon>
        <taxon>Arthropoda</taxon>
        <taxon>Hexapoda</taxon>
        <taxon>Insecta</taxon>
        <taxon>Pterygota</taxon>
        <taxon>Neoptera</taxon>
        <taxon>Endopterygota</taxon>
        <taxon>Hymenoptera</taxon>
        <taxon>Apocrita</taxon>
        <taxon>Ichneumonoidea</taxon>
        <taxon>Braconidae</taxon>
        <taxon>Microgastrinae</taxon>
        <taxon>Cotesia</taxon>
    </lineage>
</organism>
<dbReference type="AlphaFoldDB" id="A0A8J2MI37"/>
<evidence type="ECO:0000313" key="2">
    <source>
        <dbReference type="Proteomes" id="UP000786811"/>
    </source>
</evidence>
<protein>
    <submittedName>
        <fullName evidence="1">Uncharacterized protein</fullName>
    </submittedName>
</protein>
<name>A0A8J2MI37_COTCN</name>
<evidence type="ECO:0000313" key="1">
    <source>
        <dbReference type="EMBL" id="CAG5085062.1"/>
    </source>
</evidence>
<comment type="caution">
    <text evidence="1">The sequence shown here is derived from an EMBL/GenBank/DDBJ whole genome shotgun (WGS) entry which is preliminary data.</text>
</comment>
<dbReference type="PANTHER" id="PTHR46704:SF9">
    <property type="entry name" value="BHLH DOMAIN-CONTAINING PROTEIN"/>
    <property type="match status" value="1"/>
</dbReference>
<dbReference type="OrthoDB" id="7697417at2759"/>
<dbReference type="PANTHER" id="PTHR46704">
    <property type="entry name" value="CXC DOMAIN-CONTAINING PROTEIN-RELATED"/>
    <property type="match status" value="1"/>
</dbReference>
<keyword evidence="2" id="KW-1185">Reference proteome</keyword>
<reference evidence="1" key="1">
    <citation type="submission" date="2021-04" db="EMBL/GenBank/DDBJ databases">
        <authorList>
            <person name="Chebbi M.A.C M."/>
        </authorList>
    </citation>
    <scope>NUCLEOTIDE SEQUENCE</scope>
</reference>
<gene>
    <name evidence="1" type="ORF">HICCMSTLAB_LOCUS4265</name>
</gene>
<dbReference type="Proteomes" id="UP000786811">
    <property type="component" value="Unassembled WGS sequence"/>
</dbReference>
<proteinExistence type="predicted"/>
<accession>A0A8J2MI37</accession>